<dbReference type="InterPro" id="IPR050428">
    <property type="entry name" value="TCS_sensor_his_kinase"/>
</dbReference>
<dbReference type="Proteomes" id="UP000576209">
    <property type="component" value="Unassembled WGS sequence"/>
</dbReference>
<dbReference type="CDD" id="cd00075">
    <property type="entry name" value="HATPase"/>
    <property type="match status" value="1"/>
</dbReference>
<dbReference type="Pfam" id="PF00512">
    <property type="entry name" value="HisKA"/>
    <property type="match status" value="1"/>
</dbReference>
<dbReference type="SUPFAM" id="SSF47384">
    <property type="entry name" value="Homodimeric domain of signal transducing histidine kinase"/>
    <property type="match status" value="1"/>
</dbReference>
<dbReference type="InterPro" id="IPR036097">
    <property type="entry name" value="HisK_dim/P_sf"/>
</dbReference>
<evidence type="ECO:0000256" key="2">
    <source>
        <dbReference type="ARBA" id="ARBA00012438"/>
    </source>
</evidence>
<keyword evidence="8" id="KW-0472">Membrane</keyword>
<keyword evidence="11" id="KW-1185">Reference proteome</keyword>
<evidence type="ECO:0000256" key="6">
    <source>
        <dbReference type="ARBA" id="ARBA00022777"/>
    </source>
</evidence>
<keyword evidence="4" id="KW-0808">Transferase</keyword>
<dbReference type="CDD" id="cd00082">
    <property type="entry name" value="HisKA"/>
    <property type="match status" value="1"/>
</dbReference>
<dbReference type="InterPro" id="IPR003594">
    <property type="entry name" value="HATPase_dom"/>
</dbReference>
<dbReference type="InterPro" id="IPR003661">
    <property type="entry name" value="HisK_dim/P_dom"/>
</dbReference>
<evidence type="ECO:0000256" key="4">
    <source>
        <dbReference type="ARBA" id="ARBA00022679"/>
    </source>
</evidence>
<evidence type="ECO:0000259" key="9">
    <source>
        <dbReference type="PROSITE" id="PS50109"/>
    </source>
</evidence>
<organism evidence="10 11">
    <name type="scientific">Neolewinella aquimaris</name>
    <dbReference type="NCBI Taxonomy" id="1835722"/>
    <lineage>
        <taxon>Bacteria</taxon>
        <taxon>Pseudomonadati</taxon>
        <taxon>Bacteroidota</taxon>
        <taxon>Saprospiria</taxon>
        <taxon>Saprospirales</taxon>
        <taxon>Lewinellaceae</taxon>
        <taxon>Neolewinella</taxon>
    </lineage>
</organism>
<dbReference type="GO" id="GO:0005886">
    <property type="term" value="C:plasma membrane"/>
    <property type="evidence" value="ECO:0007669"/>
    <property type="project" value="TreeGrafter"/>
</dbReference>
<dbReference type="InterPro" id="IPR036890">
    <property type="entry name" value="HATPase_C_sf"/>
</dbReference>
<accession>A0A840E9G0</accession>
<dbReference type="AlphaFoldDB" id="A0A840E9G0"/>
<keyword evidence="7 8" id="KW-1133">Transmembrane helix</keyword>
<evidence type="ECO:0000313" key="10">
    <source>
        <dbReference type="EMBL" id="MBB4078688.1"/>
    </source>
</evidence>
<dbReference type="Gene3D" id="1.10.287.130">
    <property type="match status" value="1"/>
</dbReference>
<feature type="domain" description="Histidine kinase" evidence="9">
    <location>
        <begin position="217"/>
        <end position="425"/>
    </location>
</feature>
<keyword evidence="5 8" id="KW-0812">Transmembrane</keyword>
<keyword evidence="6 10" id="KW-0418">Kinase</keyword>
<sequence length="425" mass="49097">MKLLQRTSRYYLAFAVVAFLITGILLFNVLRYFIDEEMDEQVADASVRLDHYLAQLPEVPESFYQLDAVITTRPVDKVVLPFTFSDTVFFEPIEQEMEPFRSVTYDREINGQPYRITISQLKVENEDLIEVLFLVSMAFFALFLLGFFFLNRYLSKRIWRPFYAALAQVQRFDLKSRAPTVFPPSTTEEFDQLSRSLNTLTTKIRRDYLALRQFTDNASHELQTPLAIMRNQVDLMLQTTDRTEEDFTRLQHFSEALERLKKLNQALLLLTRIENEQYHDTEEIELAALIDTKLSQLEGMRDAKSLLLERELHRTCVRAHPVLMDVLLNNLLSNAIKHNVTNGHLRVILKDRQLTVVNSGPPHDGDTDRLFKRFTKGRADNQSLGLGLAIVSEICQHYGFRIDYHATADGVHSVTLNFGGNTAPL</sequence>
<dbReference type="EMBL" id="JACIFF010000002">
    <property type="protein sequence ID" value="MBB4078688.1"/>
    <property type="molecule type" value="Genomic_DNA"/>
</dbReference>
<evidence type="ECO:0000256" key="3">
    <source>
        <dbReference type="ARBA" id="ARBA00022553"/>
    </source>
</evidence>
<proteinExistence type="predicted"/>
<dbReference type="Pfam" id="PF02518">
    <property type="entry name" value="HATPase_c"/>
    <property type="match status" value="1"/>
</dbReference>
<comment type="caution">
    <text evidence="10">The sequence shown here is derived from an EMBL/GenBank/DDBJ whole genome shotgun (WGS) entry which is preliminary data.</text>
</comment>
<dbReference type="PANTHER" id="PTHR45436">
    <property type="entry name" value="SENSOR HISTIDINE KINASE YKOH"/>
    <property type="match status" value="1"/>
</dbReference>
<protein>
    <recommendedName>
        <fullName evidence="2">histidine kinase</fullName>
        <ecNumber evidence="2">2.7.13.3</ecNumber>
    </recommendedName>
</protein>
<dbReference type="PANTHER" id="PTHR45436:SF5">
    <property type="entry name" value="SENSOR HISTIDINE KINASE TRCS"/>
    <property type="match status" value="1"/>
</dbReference>
<dbReference type="PROSITE" id="PS50109">
    <property type="entry name" value="HIS_KIN"/>
    <property type="match status" value="1"/>
</dbReference>
<evidence type="ECO:0000256" key="1">
    <source>
        <dbReference type="ARBA" id="ARBA00000085"/>
    </source>
</evidence>
<dbReference type="RefSeq" id="WP_183494922.1">
    <property type="nucleotide sequence ID" value="NZ_JACIFF010000002.1"/>
</dbReference>
<dbReference type="EC" id="2.7.13.3" evidence="2"/>
<feature type="transmembrane region" description="Helical" evidence="8">
    <location>
        <begin position="131"/>
        <end position="150"/>
    </location>
</feature>
<keyword evidence="3" id="KW-0597">Phosphoprotein</keyword>
<dbReference type="SMART" id="SM00388">
    <property type="entry name" value="HisKA"/>
    <property type="match status" value="1"/>
</dbReference>
<evidence type="ECO:0000256" key="5">
    <source>
        <dbReference type="ARBA" id="ARBA00022692"/>
    </source>
</evidence>
<comment type="catalytic activity">
    <reaction evidence="1">
        <text>ATP + protein L-histidine = ADP + protein N-phospho-L-histidine.</text>
        <dbReference type="EC" id="2.7.13.3"/>
    </reaction>
</comment>
<dbReference type="Gene3D" id="3.30.565.10">
    <property type="entry name" value="Histidine kinase-like ATPase, C-terminal domain"/>
    <property type="match status" value="1"/>
</dbReference>
<reference evidence="10 11" key="1">
    <citation type="submission" date="2020-08" db="EMBL/GenBank/DDBJ databases">
        <title>Genomic Encyclopedia of Type Strains, Phase IV (KMG-IV): sequencing the most valuable type-strain genomes for metagenomic binning, comparative biology and taxonomic classification.</title>
        <authorList>
            <person name="Goeker M."/>
        </authorList>
    </citation>
    <scope>NUCLEOTIDE SEQUENCE [LARGE SCALE GENOMIC DNA]</scope>
    <source>
        <strain evidence="10 11">DSM 105137</strain>
    </source>
</reference>
<dbReference type="SUPFAM" id="SSF55874">
    <property type="entry name" value="ATPase domain of HSP90 chaperone/DNA topoisomerase II/histidine kinase"/>
    <property type="match status" value="1"/>
</dbReference>
<evidence type="ECO:0000256" key="8">
    <source>
        <dbReference type="SAM" id="Phobius"/>
    </source>
</evidence>
<dbReference type="SMART" id="SM00387">
    <property type="entry name" value="HATPase_c"/>
    <property type="match status" value="1"/>
</dbReference>
<evidence type="ECO:0000256" key="7">
    <source>
        <dbReference type="ARBA" id="ARBA00022989"/>
    </source>
</evidence>
<dbReference type="GO" id="GO:0000155">
    <property type="term" value="F:phosphorelay sensor kinase activity"/>
    <property type="evidence" value="ECO:0007669"/>
    <property type="project" value="InterPro"/>
</dbReference>
<evidence type="ECO:0000313" key="11">
    <source>
        <dbReference type="Proteomes" id="UP000576209"/>
    </source>
</evidence>
<name>A0A840E9G0_9BACT</name>
<feature type="transmembrane region" description="Helical" evidence="8">
    <location>
        <begin position="12"/>
        <end position="34"/>
    </location>
</feature>
<dbReference type="InterPro" id="IPR005467">
    <property type="entry name" value="His_kinase_dom"/>
</dbReference>
<gene>
    <name evidence="10" type="ORF">GGR28_001301</name>
</gene>